<dbReference type="EMBL" id="CAACVS010000648">
    <property type="protein sequence ID" value="VEU44514.1"/>
    <property type="molecule type" value="Genomic_DNA"/>
</dbReference>
<proteinExistence type="predicted"/>
<evidence type="ECO:0000313" key="2">
    <source>
        <dbReference type="EMBL" id="VEU44514.1"/>
    </source>
</evidence>
<dbReference type="AlphaFoldDB" id="A0A448ZR91"/>
<keyword evidence="3" id="KW-1185">Reference proteome</keyword>
<protein>
    <submittedName>
        <fullName evidence="2">Uncharacterized protein</fullName>
    </submittedName>
</protein>
<organism evidence="2 3">
    <name type="scientific">Pseudo-nitzschia multistriata</name>
    <dbReference type="NCBI Taxonomy" id="183589"/>
    <lineage>
        <taxon>Eukaryota</taxon>
        <taxon>Sar</taxon>
        <taxon>Stramenopiles</taxon>
        <taxon>Ochrophyta</taxon>
        <taxon>Bacillariophyta</taxon>
        <taxon>Bacillariophyceae</taxon>
        <taxon>Bacillariophycidae</taxon>
        <taxon>Bacillariales</taxon>
        <taxon>Bacillariaceae</taxon>
        <taxon>Pseudo-nitzschia</taxon>
    </lineage>
</organism>
<reference evidence="2 3" key="1">
    <citation type="submission" date="2019-01" db="EMBL/GenBank/DDBJ databases">
        <authorList>
            <person name="Ferrante I. M."/>
        </authorList>
    </citation>
    <scope>NUCLEOTIDE SEQUENCE [LARGE SCALE GENOMIC DNA]</scope>
    <source>
        <strain evidence="2 3">B856</strain>
    </source>
</reference>
<keyword evidence="1" id="KW-0812">Transmembrane</keyword>
<evidence type="ECO:0000313" key="3">
    <source>
        <dbReference type="Proteomes" id="UP000291116"/>
    </source>
</evidence>
<keyword evidence="1" id="KW-1133">Transmembrane helix</keyword>
<evidence type="ECO:0000256" key="1">
    <source>
        <dbReference type="SAM" id="Phobius"/>
    </source>
</evidence>
<accession>A0A448ZR91</accession>
<feature type="transmembrane region" description="Helical" evidence="1">
    <location>
        <begin position="57"/>
        <end position="78"/>
    </location>
</feature>
<dbReference type="Proteomes" id="UP000291116">
    <property type="component" value="Unassembled WGS sequence"/>
</dbReference>
<keyword evidence="1" id="KW-0472">Membrane</keyword>
<sequence length="89" mass="9725">MSCCTIGRHLCVMVRDVRCNPLFSIKRCCSTSPFGKDCCPPLFFDAPLLAKSGDASFLLLFLLATSTARLIPIIGPAFPLSDSLLRLIF</sequence>
<name>A0A448ZR91_9STRA</name>
<gene>
    <name evidence="2" type="ORF">PSNMU_V1.4_AUG-EV-PASAV3_0115300</name>
</gene>